<keyword evidence="1" id="KW-0812">Transmembrane</keyword>
<feature type="domain" description="Putative plant transposon protein" evidence="2">
    <location>
        <begin position="12"/>
        <end position="170"/>
    </location>
</feature>
<dbReference type="OrthoDB" id="990541at2759"/>
<evidence type="ECO:0000259" key="2">
    <source>
        <dbReference type="Pfam" id="PF20167"/>
    </source>
</evidence>
<proteinExistence type="predicted"/>
<dbReference type="InterPro" id="IPR046796">
    <property type="entry name" value="Transposase_32_dom"/>
</dbReference>
<reference evidence="3 4" key="1">
    <citation type="journal article" date="2021" name="Plant Biotechnol. J.">
        <title>Multi-omics assisted identification of the key and species-specific regulatory components of drought-tolerant mechanisms in Gossypium stocksii.</title>
        <authorList>
            <person name="Yu D."/>
            <person name="Ke L."/>
            <person name="Zhang D."/>
            <person name="Wu Y."/>
            <person name="Sun Y."/>
            <person name="Mei J."/>
            <person name="Sun J."/>
            <person name="Sun Y."/>
        </authorList>
    </citation>
    <scope>NUCLEOTIDE SEQUENCE [LARGE SCALE GENOMIC DNA]</scope>
    <source>
        <strain evidence="4">cv. E1</strain>
        <tissue evidence="3">Leaf</tissue>
    </source>
</reference>
<accession>A0A9D3ZWE4</accession>
<evidence type="ECO:0000313" key="4">
    <source>
        <dbReference type="Proteomes" id="UP000828251"/>
    </source>
</evidence>
<feature type="transmembrane region" description="Helical" evidence="1">
    <location>
        <begin position="34"/>
        <end position="55"/>
    </location>
</feature>
<keyword evidence="4" id="KW-1185">Reference proteome</keyword>
<dbReference type="Proteomes" id="UP000828251">
    <property type="component" value="Unassembled WGS sequence"/>
</dbReference>
<name>A0A9D3ZWE4_9ROSI</name>
<evidence type="ECO:0000313" key="3">
    <source>
        <dbReference type="EMBL" id="KAH1073320.1"/>
    </source>
</evidence>
<comment type="caution">
    <text evidence="3">The sequence shown here is derived from an EMBL/GenBank/DDBJ whole genome shotgun (WGS) entry which is preliminary data.</text>
</comment>
<keyword evidence="1" id="KW-0472">Membrane</keyword>
<protein>
    <recommendedName>
        <fullName evidence="2">Putative plant transposon protein domain-containing protein</fullName>
    </recommendedName>
</protein>
<dbReference type="EMBL" id="JAIQCV010000008">
    <property type="protein sequence ID" value="KAH1073320.1"/>
    <property type="molecule type" value="Genomic_DNA"/>
</dbReference>
<gene>
    <name evidence="3" type="ORF">J1N35_025648</name>
</gene>
<evidence type="ECO:0000256" key="1">
    <source>
        <dbReference type="SAM" id="Phobius"/>
    </source>
</evidence>
<dbReference type="AlphaFoldDB" id="A0A9D3ZWE4"/>
<organism evidence="3 4">
    <name type="scientific">Gossypium stocksii</name>
    <dbReference type="NCBI Taxonomy" id="47602"/>
    <lineage>
        <taxon>Eukaryota</taxon>
        <taxon>Viridiplantae</taxon>
        <taxon>Streptophyta</taxon>
        <taxon>Embryophyta</taxon>
        <taxon>Tracheophyta</taxon>
        <taxon>Spermatophyta</taxon>
        <taxon>Magnoliopsida</taxon>
        <taxon>eudicotyledons</taxon>
        <taxon>Gunneridae</taxon>
        <taxon>Pentapetalae</taxon>
        <taxon>rosids</taxon>
        <taxon>malvids</taxon>
        <taxon>Malvales</taxon>
        <taxon>Malvaceae</taxon>
        <taxon>Malvoideae</taxon>
        <taxon>Gossypium</taxon>
    </lineage>
</organism>
<keyword evidence="1" id="KW-1133">Transmembrane helix</keyword>
<dbReference type="Pfam" id="PF20167">
    <property type="entry name" value="Transposase_32"/>
    <property type="match status" value="1"/>
</dbReference>
<sequence length="175" mass="19911">MGYTEVVSSVVEKHGWGIFYLHPYDVLSKVVKEFYAHITSLNNAFIYVCCALVLFDKDSINAQYGLSKGPDEHADFVKAMSPECLVQVLVDVCIEGTQWSISRINCDTIDRISLKPQCKIWYHFLKTHLIPSTPNATICKDRLLLLHSIIVGRKINVGKIIFCEIRRCAQRLLAH</sequence>